<keyword evidence="1" id="KW-0812">Transmembrane</keyword>
<keyword evidence="3" id="KW-1185">Reference proteome</keyword>
<keyword evidence="1" id="KW-0472">Membrane</keyword>
<feature type="transmembrane region" description="Helical" evidence="1">
    <location>
        <begin position="140"/>
        <end position="158"/>
    </location>
</feature>
<evidence type="ECO:0000313" key="2">
    <source>
        <dbReference type="EMBL" id="QVK22118.1"/>
    </source>
</evidence>
<dbReference type="RefSeq" id="WP_213680775.1">
    <property type="nucleotide sequence ID" value="NZ_CP074572.1"/>
</dbReference>
<protein>
    <recommendedName>
        <fullName evidence="4">FUSC family protein</fullName>
    </recommendedName>
</protein>
<sequence length="180" mass="19004">MTPLASFRNEFLAGAQTGLTAVIALIVVYLSPWSHMVGFAGIGSLIALYGRFESPAGRNRMLLQAAAIQTASVLIVSSAKFAGLPEAGLLLLLAFMCGIYLFICVTGRYGAPGPLIFVFAAGSCIGGDVTPQVILERTLVTGGATLLGWFICMATAFLREVPSPGRAFPKRLRHRPSAID</sequence>
<evidence type="ECO:0000256" key="1">
    <source>
        <dbReference type="SAM" id="Phobius"/>
    </source>
</evidence>
<feature type="transmembrane region" description="Helical" evidence="1">
    <location>
        <begin position="115"/>
        <end position="134"/>
    </location>
</feature>
<name>A0ABX8DBA2_9GAMM</name>
<reference evidence="2 3" key="1">
    <citation type="journal article" date="2012" name="Int. J. Syst. Evol. Microbiol.">
        <title>Shewanella dokdonensis sp. nov., isolated from seawater.</title>
        <authorList>
            <person name="Sung H.R."/>
            <person name="Yoon J.H."/>
            <person name="Ghim S.Y."/>
        </authorList>
    </citation>
    <scope>NUCLEOTIDE SEQUENCE [LARGE SCALE GENOMIC DNA]</scope>
    <source>
        <strain evidence="2 3">DSM 23626</strain>
    </source>
</reference>
<proteinExistence type="predicted"/>
<dbReference type="EMBL" id="CP074572">
    <property type="protein sequence ID" value="QVK22118.1"/>
    <property type="molecule type" value="Genomic_DNA"/>
</dbReference>
<organism evidence="2 3">
    <name type="scientific">Shewanella dokdonensis</name>
    <dbReference type="NCBI Taxonomy" id="712036"/>
    <lineage>
        <taxon>Bacteria</taxon>
        <taxon>Pseudomonadati</taxon>
        <taxon>Pseudomonadota</taxon>
        <taxon>Gammaproteobacteria</taxon>
        <taxon>Alteromonadales</taxon>
        <taxon>Shewanellaceae</taxon>
        <taxon>Shewanella</taxon>
    </lineage>
</organism>
<gene>
    <name evidence="2" type="ORF">KHX94_11705</name>
</gene>
<feature type="transmembrane region" description="Helical" evidence="1">
    <location>
        <begin position="87"/>
        <end position="103"/>
    </location>
</feature>
<accession>A0ABX8DBA2</accession>
<keyword evidence="1" id="KW-1133">Transmembrane helix</keyword>
<evidence type="ECO:0008006" key="4">
    <source>
        <dbReference type="Google" id="ProtNLM"/>
    </source>
</evidence>
<feature type="transmembrane region" description="Helical" evidence="1">
    <location>
        <begin position="12"/>
        <end position="30"/>
    </location>
</feature>
<evidence type="ECO:0000313" key="3">
    <source>
        <dbReference type="Proteomes" id="UP000676428"/>
    </source>
</evidence>
<dbReference type="Proteomes" id="UP000676428">
    <property type="component" value="Chromosome"/>
</dbReference>